<gene>
    <name evidence="7" type="ORF">DQQ10_05380</name>
</gene>
<reference evidence="7 8" key="1">
    <citation type="submission" date="2018-06" db="EMBL/GenBank/DDBJ databases">
        <title>Chryseolinea flavus sp. nov., a member of the phylum Bacteroidetes isolated from soil.</title>
        <authorList>
            <person name="Li Y."/>
            <person name="Wang J."/>
        </authorList>
    </citation>
    <scope>NUCLEOTIDE SEQUENCE [LARGE SCALE GENOMIC DNA]</scope>
    <source>
        <strain evidence="7 8">SDU1-6</strain>
    </source>
</reference>
<organism evidence="7 8">
    <name type="scientific">Pseudochryseolinea flava</name>
    <dbReference type="NCBI Taxonomy" id="2059302"/>
    <lineage>
        <taxon>Bacteria</taxon>
        <taxon>Pseudomonadati</taxon>
        <taxon>Bacteroidota</taxon>
        <taxon>Cytophagia</taxon>
        <taxon>Cytophagales</taxon>
        <taxon>Fulvivirgaceae</taxon>
        <taxon>Pseudochryseolinea</taxon>
    </lineage>
</organism>
<evidence type="ECO:0000313" key="8">
    <source>
        <dbReference type="Proteomes" id="UP000251889"/>
    </source>
</evidence>
<keyword evidence="8" id="KW-1185">Reference proteome</keyword>
<dbReference type="AlphaFoldDB" id="A0A364Y7Z8"/>
<comment type="caution">
    <text evidence="7">The sequence shown here is derived from an EMBL/GenBank/DDBJ whole genome shotgun (WGS) entry which is preliminary data.</text>
</comment>
<dbReference type="Pfam" id="PF00155">
    <property type="entry name" value="Aminotran_1_2"/>
    <property type="match status" value="1"/>
</dbReference>
<keyword evidence="7" id="KW-0808">Transferase</keyword>
<evidence type="ECO:0000259" key="6">
    <source>
        <dbReference type="PROSITE" id="PS50949"/>
    </source>
</evidence>
<dbReference type="PANTHER" id="PTHR46577">
    <property type="entry name" value="HTH-TYPE TRANSCRIPTIONAL REGULATORY PROTEIN GABR"/>
    <property type="match status" value="1"/>
</dbReference>
<dbReference type="Gene3D" id="1.10.10.10">
    <property type="entry name" value="Winged helix-like DNA-binding domain superfamily/Winged helix DNA-binding domain"/>
    <property type="match status" value="1"/>
</dbReference>
<keyword evidence="5" id="KW-0804">Transcription</keyword>
<dbReference type="Pfam" id="PF00392">
    <property type="entry name" value="GntR"/>
    <property type="match status" value="1"/>
</dbReference>
<dbReference type="PANTHER" id="PTHR46577:SF2">
    <property type="entry name" value="TRANSCRIPTIONAL REGULATORY PROTEIN"/>
    <property type="match status" value="1"/>
</dbReference>
<keyword evidence="4" id="KW-0238">DNA-binding</keyword>
<dbReference type="SUPFAM" id="SSF46785">
    <property type="entry name" value="Winged helix' DNA-binding domain"/>
    <property type="match status" value="1"/>
</dbReference>
<dbReference type="InterPro" id="IPR036390">
    <property type="entry name" value="WH_DNA-bd_sf"/>
</dbReference>
<dbReference type="InterPro" id="IPR004839">
    <property type="entry name" value="Aminotransferase_I/II_large"/>
</dbReference>
<dbReference type="SUPFAM" id="SSF53383">
    <property type="entry name" value="PLP-dependent transferases"/>
    <property type="match status" value="1"/>
</dbReference>
<dbReference type="GO" id="GO:0003700">
    <property type="term" value="F:DNA-binding transcription factor activity"/>
    <property type="evidence" value="ECO:0007669"/>
    <property type="project" value="InterPro"/>
</dbReference>
<protein>
    <submittedName>
        <fullName evidence="7">PLP-dependent aminotransferase family protein</fullName>
    </submittedName>
</protein>
<evidence type="ECO:0000256" key="2">
    <source>
        <dbReference type="ARBA" id="ARBA00022898"/>
    </source>
</evidence>
<dbReference type="InterPro" id="IPR000524">
    <property type="entry name" value="Tscrpt_reg_HTH_GntR"/>
</dbReference>
<accession>A0A364Y7Z8</accession>
<keyword evidence="3" id="KW-0805">Transcription regulation</keyword>
<evidence type="ECO:0000256" key="3">
    <source>
        <dbReference type="ARBA" id="ARBA00023015"/>
    </source>
</evidence>
<dbReference type="GO" id="GO:0003677">
    <property type="term" value="F:DNA binding"/>
    <property type="evidence" value="ECO:0007669"/>
    <property type="project" value="UniProtKB-KW"/>
</dbReference>
<keyword evidence="7" id="KW-0032">Aminotransferase</keyword>
<evidence type="ECO:0000313" key="7">
    <source>
        <dbReference type="EMBL" id="RAW01990.1"/>
    </source>
</evidence>
<dbReference type="Gene3D" id="3.40.640.10">
    <property type="entry name" value="Type I PLP-dependent aspartate aminotransferase-like (Major domain)"/>
    <property type="match status" value="1"/>
</dbReference>
<evidence type="ECO:0000256" key="4">
    <source>
        <dbReference type="ARBA" id="ARBA00023125"/>
    </source>
</evidence>
<keyword evidence="2" id="KW-0663">Pyridoxal phosphate</keyword>
<dbReference type="InterPro" id="IPR036388">
    <property type="entry name" value="WH-like_DNA-bd_sf"/>
</dbReference>
<dbReference type="EMBL" id="QMFY01000002">
    <property type="protein sequence ID" value="RAW01990.1"/>
    <property type="molecule type" value="Genomic_DNA"/>
</dbReference>
<dbReference type="InterPro" id="IPR051446">
    <property type="entry name" value="HTH_trans_reg/aminotransferase"/>
</dbReference>
<comment type="similarity">
    <text evidence="1">In the C-terminal section; belongs to the class-I pyridoxal-phosphate-dependent aminotransferase family.</text>
</comment>
<dbReference type="InterPro" id="IPR015424">
    <property type="entry name" value="PyrdxlP-dep_Trfase"/>
</dbReference>
<dbReference type="GO" id="GO:0008483">
    <property type="term" value="F:transaminase activity"/>
    <property type="evidence" value="ECO:0007669"/>
    <property type="project" value="UniProtKB-KW"/>
</dbReference>
<sequence>MALQKLPFRSLIDIDRNSSTPIFKQVANGIIQLIESGKIRPGYRLPASRDMSTIMKLNRTTIVAAYDEMCAEGWAEVLGKKGIFISKRLPIIKPKSFGIDLMKGDGDVSLPTFYNKVTFSRPPSRELKPYQLIINDGYPDQRIAPITLILDRYKALLNKPSFHGKLMKESSSGNQALRRELSIFLSATRALNIETENVLVTHGAQLAIFIAASMVLKPGSTVVVGDLNYVLADKLFEQLGAKLIKVEVDENGIDVDAIETICKNSPPDLLYVIPHHHHPTTVTLSADRRQKLLELVKRYKFPVIEDDYDYDFHYENSPILPLASADHSGYVLYIGSISKTLAPTIRLGYLVASADFILEASKLKQLIEIRGDVLFEESVAQLFNKGDMQRHIRRSVKLYHERRDQFCSMLETSMKDVLQFKTPLGGMAVWGTFDNDYSIPELVKRLASKGIHMNDGSVYRYSTRINGIRLGFASLNQDEMSKFVSALAEVKC</sequence>
<dbReference type="GO" id="GO:0030170">
    <property type="term" value="F:pyridoxal phosphate binding"/>
    <property type="evidence" value="ECO:0007669"/>
    <property type="project" value="InterPro"/>
</dbReference>
<dbReference type="RefSeq" id="WP_112745815.1">
    <property type="nucleotide sequence ID" value="NZ_QMFY01000002.1"/>
</dbReference>
<proteinExistence type="inferred from homology"/>
<evidence type="ECO:0000256" key="1">
    <source>
        <dbReference type="ARBA" id="ARBA00005384"/>
    </source>
</evidence>
<dbReference type="CDD" id="cd07377">
    <property type="entry name" value="WHTH_GntR"/>
    <property type="match status" value="1"/>
</dbReference>
<dbReference type="CDD" id="cd00609">
    <property type="entry name" value="AAT_like"/>
    <property type="match status" value="1"/>
</dbReference>
<dbReference type="Proteomes" id="UP000251889">
    <property type="component" value="Unassembled WGS sequence"/>
</dbReference>
<evidence type="ECO:0000256" key="5">
    <source>
        <dbReference type="ARBA" id="ARBA00023163"/>
    </source>
</evidence>
<feature type="domain" description="HTH gntR-type" evidence="6">
    <location>
        <begin position="20"/>
        <end position="88"/>
    </location>
</feature>
<name>A0A364Y7Z8_9BACT</name>
<dbReference type="OrthoDB" id="594134at2"/>
<dbReference type="PROSITE" id="PS50949">
    <property type="entry name" value="HTH_GNTR"/>
    <property type="match status" value="1"/>
</dbReference>
<dbReference type="InterPro" id="IPR015421">
    <property type="entry name" value="PyrdxlP-dep_Trfase_major"/>
</dbReference>
<dbReference type="SMART" id="SM00345">
    <property type="entry name" value="HTH_GNTR"/>
    <property type="match status" value="1"/>
</dbReference>